<dbReference type="Proteomes" id="UP000501452">
    <property type="component" value="Chromosome"/>
</dbReference>
<feature type="domain" description="Calcineurin-like phosphoesterase" evidence="2">
    <location>
        <begin position="1"/>
        <end position="193"/>
    </location>
</feature>
<dbReference type="KEGG" id="rub:GBA63_20560"/>
<gene>
    <name evidence="3" type="ORF">GBA63_20560</name>
</gene>
<reference evidence="3 4" key="1">
    <citation type="submission" date="2019-10" db="EMBL/GenBank/DDBJ databases">
        <title>Rubrobacter sp nov SCSIO 52090 isolated from a deep-sea sediment in the South China Sea.</title>
        <authorList>
            <person name="Chen R.W."/>
        </authorList>
    </citation>
    <scope>NUCLEOTIDE SEQUENCE [LARGE SCALE GENOMIC DNA]</scope>
    <source>
        <strain evidence="3 4">SCSIO 52909</strain>
    </source>
</reference>
<evidence type="ECO:0000313" key="3">
    <source>
        <dbReference type="EMBL" id="QIN84769.1"/>
    </source>
</evidence>
<dbReference type="GO" id="GO:0005737">
    <property type="term" value="C:cytoplasm"/>
    <property type="evidence" value="ECO:0007669"/>
    <property type="project" value="TreeGrafter"/>
</dbReference>
<evidence type="ECO:0000259" key="2">
    <source>
        <dbReference type="Pfam" id="PF12850"/>
    </source>
</evidence>
<keyword evidence="4" id="KW-1185">Reference proteome</keyword>
<dbReference type="GO" id="GO:0016791">
    <property type="term" value="F:phosphatase activity"/>
    <property type="evidence" value="ECO:0007669"/>
    <property type="project" value="TreeGrafter"/>
</dbReference>
<dbReference type="AlphaFoldDB" id="A0A6G8QE59"/>
<evidence type="ECO:0000313" key="4">
    <source>
        <dbReference type="Proteomes" id="UP000501452"/>
    </source>
</evidence>
<comment type="similarity">
    <text evidence="1">Belongs to the metallophosphoesterase superfamily. YfcE family.</text>
</comment>
<dbReference type="Gene3D" id="3.60.21.10">
    <property type="match status" value="1"/>
</dbReference>
<name>A0A6G8QE59_9ACTN</name>
<dbReference type="PANTHER" id="PTHR42850:SF2">
    <property type="entry name" value="BLL5683 PROTEIN"/>
    <property type="match status" value="1"/>
</dbReference>
<proteinExistence type="inferred from homology"/>
<dbReference type="PANTHER" id="PTHR42850">
    <property type="entry name" value="METALLOPHOSPHOESTERASE"/>
    <property type="match status" value="1"/>
</dbReference>
<sequence>MRVALISDLHGNLTALETVLEDLYRGRPDRVLCLGDVAATGPQPRETVERLRGVGCPVVMGNADDELLRETPDARDEEGRRIVEIDRWCAEQLAPEHLDYLREFQPTLEISLGSGRELLCFHGSPLSFDDSIIVTTPEEELARMFSERETAVMAGGHTHEQFVRQYGETTLINPGSVGLNPPVAEYALVDLEDRRLAVELRRLPLDTEKIRREALDSGMPHAGWWAGLWKEA</sequence>
<evidence type="ECO:0000256" key="1">
    <source>
        <dbReference type="ARBA" id="ARBA00008950"/>
    </source>
</evidence>
<protein>
    <submittedName>
        <fullName evidence="3">Metallophosphoesterase</fullName>
    </submittedName>
</protein>
<organism evidence="3 4">
    <name type="scientific">Rubrobacter tropicus</name>
    <dbReference type="NCBI Taxonomy" id="2653851"/>
    <lineage>
        <taxon>Bacteria</taxon>
        <taxon>Bacillati</taxon>
        <taxon>Actinomycetota</taxon>
        <taxon>Rubrobacteria</taxon>
        <taxon>Rubrobacterales</taxon>
        <taxon>Rubrobacteraceae</taxon>
        <taxon>Rubrobacter</taxon>
    </lineage>
</organism>
<dbReference type="Pfam" id="PF12850">
    <property type="entry name" value="Metallophos_2"/>
    <property type="match status" value="1"/>
</dbReference>
<dbReference type="InterPro" id="IPR029052">
    <property type="entry name" value="Metallo-depent_PP-like"/>
</dbReference>
<dbReference type="InterPro" id="IPR050126">
    <property type="entry name" value="Ap4A_hydrolase"/>
</dbReference>
<dbReference type="EMBL" id="CP045119">
    <property type="protein sequence ID" value="QIN84769.1"/>
    <property type="molecule type" value="Genomic_DNA"/>
</dbReference>
<dbReference type="InterPro" id="IPR011152">
    <property type="entry name" value="Pesterase_MJ0912"/>
</dbReference>
<dbReference type="SUPFAM" id="SSF56300">
    <property type="entry name" value="Metallo-dependent phosphatases"/>
    <property type="match status" value="1"/>
</dbReference>
<dbReference type="PIRSF" id="PIRSF000883">
    <property type="entry name" value="Pesterase_MJ0912"/>
    <property type="match status" value="1"/>
</dbReference>
<dbReference type="InterPro" id="IPR024654">
    <property type="entry name" value="Calcineurin-like_PHP_lpxH"/>
</dbReference>
<accession>A0A6G8QE59</accession>
<dbReference type="RefSeq" id="WP_166179289.1">
    <property type="nucleotide sequence ID" value="NZ_CP045119.1"/>
</dbReference>